<comment type="caution">
    <text evidence="2">The sequence shown here is derived from an EMBL/GenBank/DDBJ whole genome shotgun (WGS) entry which is preliminary data.</text>
</comment>
<dbReference type="Proteomes" id="UP001152888">
    <property type="component" value="Unassembled WGS sequence"/>
</dbReference>
<gene>
    <name evidence="2" type="ORF">ACAOBT_LOCUS15248</name>
</gene>
<evidence type="ECO:0000313" key="3">
    <source>
        <dbReference type="Proteomes" id="UP001152888"/>
    </source>
</evidence>
<dbReference type="AlphaFoldDB" id="A0A9P0KUW0"/>
<name>A0A9P0KUW0_ACAOB</name>
<keyword evidence="3" id="KW-1185">Reference proteome</keyword>
<feature type="region of interest" description="Disordered" evidence="1">
    <location>
        <begin position="1"/>
        <end position="54"/>
    </location>
</feature>
<accession>A0A9P0KUW0</accession>
<evidence type="ECO:0000313" key="2">
    <source>
        <dbReference type="EMBL" id="CAH1982870.1"/>
    </source>
</evidence>
<proteinExistence type="predicted"/>
<sequence>MASIRAPTESTSKDSGTPEKKQKVESTTKLPDLEATASATLTYPEEKAKGGKLN</sequence>
<feature type="compositionally biased region" description="Basic and acidic residues" evidence="1">
    <location>
        <begin position="16"/>
        <end position="26"/>
    </location>
</feature>
<evidence type="ECO:0000256" key="1">
    <source>
        <dbReference type="SAM" id="MobiDB-lite"/>
    </source>
</evidence>
<reference evidence="2" key="1">
    <citation type="submission" date="2022-03" db="EMBL/GenBank/DDBJ databases">
        <authorList>
            <person name="Sayadi A."/>
        </authorList>
    </citation>
    <scope>NUCLEOTIDE SEQUENCE</scope>
</reference>
<dbReference type="OrthoDB" id="498125at2759"/>
<dbReference type="EMBL" id="CAKOFQ010006928">
    <property type="protein sequence ID" value="CAH1982870.1"/>
    <property type="molecule type" value="Genomic_DNA"/>
</dbReference>
<feature type="compositionally biased region" description="Basic and acidic residues" evidence="1">
    <location>
        <begin position="44"/>
        <end position="54"/>
    </location>
</feature>
<organism evidence="2 3">
    <name type="scientific">Acanthoscelides obtectus</name>
    <name type="common">Bean weevil</name>
    <name type="synonym">Bruchus obtectus</name>
    <dbReference type="NCBI Taxonomy" id="200917"/>
    <lineage>
        <taxon>Eukaryota</taxon>
        <taxon>Metazoa</taxon>
        <taxon>Ecdysozoa</taxon>
        <taxon>Arthropoda</taxon>
        <taxon>Hexapoda</taxon>
        <taxon>Insecta</taxon>
        <taxon>Pterygota</taxon>
        <taxon>Neoptera</taxon>
        <taxon>Endopterygota</taxon>
        <taxon>Coleoptera</taxon>
        <taxon>Polyphaga</taxon>
        <taxon>Cucujiformia</taxon>
        <taxon>Chrysomeloidea</taxon>
        <taxon>Chrysomelidae</taxon>
        <taxon>Bruchinae</taxon>
        <taxon>Bruchini</taxon>
        <taxon>Acanthoscelides</taxon>
    </lineage>
</organism>
<protein>
    <submittedName>
        <fullName evidence="2">Uncharacterized protein</fullName>
    </submittedName>
</protein>